<sequence length="165" mass="18526">MTIDPAPAALDSHGATVPQTFLDTYHREFIAWHRTTGHLSPQQLADLDRDPNYYLEFFAQQLATARKALTLEQALTLADEITTPTDAFDERWWPHPGRPIAFMLRVGIGVPLHNERWGVDWEALATVCETWTPPQAFAVLGALTRARHICSDWVGTVHATGLWLG</sequence>
<gene>
    <name evidence="1" type="ORF">C5E45_20410</name>
</gene>
<accession>A0A2S6AMI6</accession>
<reference evidence="1 2" key="1">
    <citation type="submission" date="2018-02" db="EMBL/GenBank/DDBJ databases">
        <title>8 Nocardia nova and 1 Nocardia cyriacigeorgica strain used for evolution to TMP-SMX.</title>
        <authorList>
            <person name="Mehta H."/>
            <person name="Weng J."/>
            <person name="Shamoo Y."/>
        </authorList>
    </citation>
    <scope>NUCLEOTIDE SEQUENCE [LARGE SCALE GENOMIC DNA]</scope>
    <source>
        <strain evidence="1 2">MDA3139</strain>
    </source>
</reference>
<proteinExistence type="predicted"/>
<dbReference type="Proteomes" id="UP000239874">
    <property type="component" value="Unassembled WGS sequence"/>
</dbReference>
<evidence type="ECO:0000313" key="1">
    <source>
        <dbReference type="EMBL" id="PPJ36413.1"/>
    </source>
</evidence>
<organism evidence="1 2">
    <name type="scientific">Nocardia nova</name>
    <dbReference type="NCBI Taxonomy" id="37330"/>
    <lineage>
        <taxon>Bacteria</taxon>
        <taxon>Bacillati</taxon>
        <taxon>Actinomycetota</taxon>
        <taxon>Actinomycetes</taxon>
        <taxon>Mycobacteriales</taxon>
        <taxon>Nocardiaceae</taxon>
        <taxon>Nocardia</taxon>
    </lineage>
</organism>
<dbReference type="RefSeq" id="WP_104380208.1">
    <property type="nucleotide sequence ID" value="NZ_PSZC01000014.1"/>
</dbReference>
<name>A0A2S6AMI6_9NOCA</name>
<protein>
    <submittedName>
        <fullName evidence="1">Uncharacterized protein</fullName>
    </submittedName>
</protein>
<comment type="caution">
    <text evidence="1">The sequence shown here is derived from an EMBL/GenBank/DDBJ whole genome shotgun (WGS) entry which is preliminary data.</text>
</comment>
<dbReference type="EMBL" id="PSZC01000014">
    <property type="protein sequence ID" value="PPJ36413.1"/>
    <property type="molecule type" value="Genomic_DNA"/>
</dbReference>
<dbReference type="AlphaFoldDB" id="A0A2S6AMI6"/>
<evidence type="ECO:0000313" key="2">
    <source>
        <dbReference type="Proteomes" id="UP000239874"/>
    </source>
</evidence>